<dbReference type="PROSITE" id="PS51257">
    <property type="entry name" value="PROKAR_LIPOPROTEIN"/>
    <property type="match status" value="1"/>
</dbReference>
<keyword evidence="4 7" id="KW-0812">Transmembrane</keyword>
<feature type="transmembrane region" description="Helical" evidence="8">
    <location>
        <begin position="228"/>
        <end position="249"/>
    </location>
</feature>
<dbReference type="EMBL" id="CP138204">
    <property type="protein sequence ID" value="WPC75937.1"/>
    <property type="molecule type" value="Genomic_DNA"/>
</dbReference>
<dbReference type="PROSITE" id="PS00221">
    <property type="entry name" value="MIP"/>
    <property type="match status" value="1"/>
</dbReference>
<comment type="similarity">
    <text evidence="2 7">Belongs to the MIP/aquaporin (TC 1.A.8) family.</text>
</comment>
<dbReference type="InterPro" id="IPR050363">
    <property type="entry name" value="MIP/Aquaporin"/>
</dbReference>
<keyword evidence="6 8" id="KW-0472">Membrane</keyword>
<keyword evidence="5 8" id="KW-1133">Transmembrane helix</keyword>
<proteinExistence type="inferred from homology"/>
<feature type="transmembrane region" description="Helical" evidence="8">
    <location>
        <begin position="143"/>
        <end position="164"/>
    </location>
</feature>
<gene>
    <name evidence="9" type="ORF">R8Z52_23780</name>
</gene>
<dbReference type="InterPro" id="IPR000425">
    <property type="entry name" value="MIP"/>
</dbReference>
<dbReference type="NCBIfam" id="TIGR00861">
    <property type="entry name" value="MIP"/>
    <property type="match status" value="1"/>
</dbReference>
<evidence type="ECO:0000256" key="4">
    <source>
        <dbReference type="ARBA" id="ARBA00022692"/>
    </source>
</evidence>
<keyword evidence="10" id="KW-1185">Reference proteome</keyword>
<feature type="transmembrane region" description="Helical" evidence="8">
    <location>
        <begin position="176"/>
        <end position="200"/>
    </location>
</feature>
<dbReference type="Proteomes" id="UP001304071">
    <property type="component" value="Chromosome 2"/>
</dbReference>
<evidence type="ECO:0000256" key="7">
    <source>
        <dbReference type="RuleBase" id="RU000477"/>
    </source>
</evidence>
<reference evidence="9 10" key="1">
    <citation type="submission" date="2023-11" db="EMBL/GenBank/DDBJ databases">
        <title>Plant-associative lifestyle of Vibrio porteresiae and its evolutionary dynamics.</title>
        <authorList>
            <person name="Rameshkumar N."/>
            <person name="Kirti K."/>
        </authorList>
    </citation>
    <scope>NUCLEOTIDE SEQUENCE [LARGE SCALE GENOMIC DNA]</scope>
    <source>
        <strain evidence="9 10">MSSRF30</strain>
    </source>
</reference>
<evidence type="ECO:0000256" key="5">
    <source>
        <dbReference type="ARBA" id="ARBA00022989"/>
    </source>
</evidence>
<evidence type="ECO:0000256" key="6">
    <source>
        <dbReference type="ARBA" id="ARBA00023136"/>
    </source>
</evidence>
<accession>A0ABZ0QJQ8</accession>
<evidence type="ECO:0000313" key="9">
    <source>
        <dbReference type="EMBL" id="WPC75937.1"/>
    </source>
</evidence>
<keyword evidence="3 7" id="KW-0813">Transport</keyword>
<evidence type="ECO:0000256" key="8">
    <source>
        <dbReference type="SAM" id="Phobius"/>
    </source>
</evidence>
<dbReference type="Gene3D" id="1.20.1080.10">
    <property type="entry name" value="Glycerol uptake facilitator protein"/>
    <property type="match status" value="1"/>
</dbReference>
<name>A0ABZ0QJQ8_9VIBR</name>
<dbReference type="Pfam" id="PF00230">
    <property type="entry name" value="MIP"/>
    <property type="match status" value="1"/>
</dbReference>
<feature type="transmembrane region" description="Helical" evidence="8">
    <location>
        <begin position="12"/>
        <end position="33"/>
    </location>
</feature>
<dbReference type="CDD" id="cd00333">
    <property type="entry name" value="MIP"/>
    <property type="match status" value="1"/>
</dbReference>
<dbReference type="PRINTS" id="PR00783">
    <property type="entry name" value="MINTRINSICP"/>
</dbReference>
<evidence type="ECO:0000256" key="1">
    <source>
        <dbReference type="ARBA" id="ARBA00004141"/>
    </source>
</evidence>
<sequence>MTHNLKGQCIAEFFGTALFIFFGTSCCSAVRLADTGLNSWEICMVWGFAISLSIYLTAGISGAHLNPAVTIAFWLFANFERRKVIPYALSQLLGTFFGAVMCYYFYQDLFTAYESLHHMVRGSLDSLYLASIFTTFPHPAISVSHAFMIEVILTAIMMCVMMAITDDGYGVPRGPLAPLLMGILIGVIGGAAAPLTGYAMNPARDFGTRFFTYIAGWGEVAMTGGRDIPYLFVPIIAPVIGTCLGAIAYKSLIVKYFPSPYVQKQQQQETLDTPLKKLV</sequence>
<organism evidence="9 10">
    <name type="scientific">Vibrio porteresiae DSM 19223</name>
    <dbReference type="NCBI Taxonomy" id="1123496"/>
    <lineage>
        <taxon>Bacteria</taxon>
        <taxon>Pseudomonadati</taxon>
        <taxon>Pseudomonadota</taxon>
        <taxon>Gammaproteobacteria</taxon>
        <taxon>Vibrionales</taxon>
        <taxon>Vibrionaceae</taxon>
        <taxon>Vibrio</taxon>
    </lineage>
</organism>
<dbReference type="SUPFAM" id="SSF81338">
    <property type="entry name" value="Aquaporin-like"/>
    <property type="match status" value="1"/>
</dbReference>
<dbReference type="RefSeq" id="WP_261897905.1">
    <property type="nucleotide sequence ID" value="NZ_AP024896.1"/>
</dbReference>
<dbReference type="PANTHER" id="PTHR43829">
    <property type="entry name" value="AQUAPORIN OR AQUAGLYCEROPORIN RELATED"/>
    <property type="match status" value="1"/>
</dbReference>
<evidence type="ECO:0000313" key="10">
    <source>
        <dbReference type="Proteomes" id="UP001304071"/>
    </source>
</evidence>
<dbReference type="InterPro" id="IPR023271">
    <property type="entry name" value="Aquaporin-like"/>
</dbReference>
<comment type="subcellular location">
    <subcellularLocation>
        <location evidence="1">Membrane</location>
        <topology evidence="1">Multi-pass membrane protein</topology>
    </subcellularLocation>
</comment>
<protein>
    <submittedName>
        <fullName evidence="9">MIP/aquaporin family protein</fullName>
    </submittedName>
</protein>
<feature type="transmembrane region" description="Helical" evidence="8">
    <location>
        <begin position="45"/>
        <end position="77"/>
    </location>
</feature>
<dbReference type="PANTHER" id="PTHR43829:SF9">
    <property type="entry name" value="AQUAPORIN-9"/>
    <property type="match status" value="1"/>
</dbReference>
<evidence type="ECO:0000256" key="2">
    <source>
        <dbReference type="ARBA" id="ARBA00006175"/>
    </source>
</evidence>
<dbReference type="InterPro" id="IPR022357">
    <property type="entry name" value="MIP_CS"/>
</dbReference>
<feature type="transmembrane region" description="Helical" evidence="8">
    <location>
        <begin position="84"/>
        <end position="106"/>
    </location>
</feature>
<evidence type="ECO:0000256" key="3">
    <source>
        <dbReference type="ARBA" id="ARBA00022448"/>
    </source>
</evidence>